<protein>
    <recommendedName>
        <fullName evidence="1">DUF5348 domain-containing protein</fullName>
    </recommendedName>
</protein>
<evidence type="ECO:0000259" key="1">
    <source>
        <dbReference type="Pfam" id="PF17295"/>
    </source>
</evidence>
<feature type="domain" description="DUF5348" evidence="1">
    <location>
        <begin position="9"/>
        <end position="59"/>
    </location>
</feature>
<dbReference type="AlphaFoldDB" id="A0A8J3ISB2"/>
<evidence type="ECO:0000313" key="2">
    <source>
        <dbReference type="EMBL" id="GHO99513.1"/>
    </source>
</evidence>
<accession>A0A8J3ISB2</accession>
<dbReference type="InterPro" id="IPR035255">
    <property type="entry name" value="DUF5348"/>
</dbReference>
<gene>
    <name evidence="2" type="ORF">KSF_095610</name>
</gene>
<comment type="caution">
    <text evidence="2">The sequence shown here is derived from an EMBL/GenBank/DDBJ whole genome shotgun (WGS) entry which is preliminary data.</text>
</comment>
<dbReference type="Proteomes" id="UP000597444">
    <property type="component" value="Unassembled WGS sequence"/>
</dbReference>
<evidence type="ECO:0000313" key="3">
    <source>
        <dbReference type="Proteomes" id="UP000597444"/>
    </source>
</evidence>
<dbReference type="Pfam" id="PF17295">
    <property type="entry name" value="DUF5348"/>
    <property type="match status" value="1"/>
</dbReference>
<sequence>MEGTLMLSTGTRGRYALQVDGEEYGDLSSGQGVAIKCGNQWIIGCIEYDHDEIYTLLGPQTLEEVAKLRNAPRAIGGYYVAVDGGGIMGLCAGMTVRLL</sequence>
<dbReference type="RefSeq" id="WP_220210153.1">
    <property type="nucleotide sequence ID" value="NZ_BNJK01000002.1"/>
</dbReference>
<dbReference type="EMBL" id="BNJK01000002">
    <property type="protein sequence ID" value="GHO99513.1"/>
    <property type="molecule type" value="Genomic_DNA"/>
</dbReference>
<dbReference type="Gene3D" id="2.40.10.390">
    <property type="match status" value="1"/>
</dbReference>
<reference evidence="2" key="1">
    <citation type="submission" date="2020-10" db="EMBL/GenBank/DDBJ databases">
        <title>Taxonomic study of unclassified bacteria belonging to the class Ktedonobacteria.</title>
        <authorList>
            <person name="Yabe S."/>
            <person name="Wang C.M."/>
            <person name="Zheng Y."/>
            <person name="Sakai Y."/>
            <person name="Cavaletti L."/>
            <person name="Monciardini P."/>
            <person name="Donadio S."/>
        </authorList>
    </citation>
    <scope>NUCLEOTIDE SEQUENCE</scope>
    <source>
        <strain evidence="2">ID150040</strain>
    </source>
</reference>
<organism evidence="2 3">
    <name type="scientific">Reticulibacter mediterranei</name>
    <dbReference type="NCBI Taxonomy" id="2778369"/>
    <lineage>
        <taxon>Bacteria</taxon>
        <taxon>Bacillati</taxon>
        <taxon>Chloroflexota</taxon>
        <taxon>Ktedonobacteria</taxon>
        <taxon>Ktedonobacterales</taxon>
        <taxon>Reticulibacteraceae</taxon>
        <taxon>Reticulibacter</taxon>
    </lineage>
</organism>
<name>A0A8J3ISB2_9CHLR</name>
<keyword evidence="3" id="KW-1185">Reference proteome</keyword>
<proteinExistence type="predicted"/>